<evidence type="ECO:0008006" key="6">
    <source>
        <dbReference type="Google" id="ProtNLM"/>
    </source>
</evidence>
<dbReference type="GO" id="GO:0008713">
    <property type="term" value="F:ADP-heptose-lipopolysaccharide heptosyltransferase activity"/>
    <property type="evidence" value="ECO:0007669"/>
    <property type="project" value="TreeGrafter"/>
</dbReference>
<accession>A0A9W6H0C9</accession>
<keyword evidence="2" id="KW-0808">Transferase</keyword>
<evidence type="ECO:0000256" key="2">
    <source>
        <dbReference type="ARBA" id="ARBA00022679"/>
    </source>
</evidence>
<dbReference type="GO" id="GO:0009244">
    <property type="term" value="P:lipopolysaccharide core region biosynthetic process"/>
    <property type="evidence" value="ECO:0007669"/>
    <property type="project" value="TreeGrafter"/>
</dbReference>
<dbReference type="InterPro" id="IPR051199">
    <property type="entry name" value="LPS_LOS_Heptosyltrfase"/>
</dbReference>
<feature type="region of interest" description="Disordered" evidence="3">
    <location>
        <begin position="1"/>
        <end position="23"/>
    </location>
</feature>
<evidence type="ECO:0000313" key="5">
    <source>
        <dbReference type="Proteomes" id="UP001142462"/>
    </source>
</evidence>
<organism evidence="4 5">
    <name type="scientific">Microbacterium barkeri</name>
    <dbReference type="NCBI Taxonomy" id="33917"/>
    <lineage>
        <taxon>Bacteria</taxon>
        <taxon>Bacillati</taxon>
        <taxon>Actinomycetota</taxon>
        <taxon>Actinomycetes</taxon>
        <taxon>Micrococcales</taxon>
        <taxon>Microbacteriaceae</taxon>
        <taxon>Microbacterium</taxon>
    </lineage>
</organism>
<dbReference type="PANTHER" id="PTHR30160:SF1">
    <property type="entry name" value="LIPOPOLYSACCHARIDE 1,2-N-ACETYLGLUCOSAMINETRANSFERASE-RELATED"/>
    <property type="match status" value="1"/>
</dbReference>
<name>A0A9W6H0C9_9MICO</name>
<comment type="caution">
    <text evidence="4">The sequence shown here is derived from an EMBL/GenBank/DDBJ whole genome shotgun (WGS) entry which is preliminary data.</text>
</comment>
<keyword evidence="1" id="KW-0328">Glycosyltransferase</keyword>
<evidence type="ECO:0000313" key="4">
    <source>
        <dbReference type="EMBL" id="GLJ60256.1"/>
    </source>
</evidence>
<dbReference type="GO" id="GO:0005829">
    <property type="term" value="C:cytosol"/>
    <property type="evidence" value="ECO:0007669"/>
    <property type="project" value="TreeGrafter"/>
</dbReference>
<dbReference type="Gene3D" id="3.40.50.2000">
    <property type="entry name" value="Glycogen Phosphorylase B"/>
    <property type="match status" value="2"/>
</dbReference>
<dbReference type="RefSeq" id="WP_271171978.1">
    <property type="nucleotide sequence ID" value="NZ_BSEJ01000001.1"/>
</dbReference>
<proteinExistence type="predicted"/>
<evidence type="ECO:0000256" key="3">
    <source>
        <dbReference type="SAM" id="MobiDB-lite"/>
    </source>
</evidence>
<dbReference type="PANTHER" id="PTHR30160">
    <property type="entry name" value="TETRAACYLDISACCHARIDE 4'-KINASE-RELATED"/>
    <property type="match status" value="1"/>
</dbReference>
<gene>
    <name evidence="4" type="ORF">GCM10017576_03850</name>
</gene>
<reference evidence="4" key="2">
    <citation type="submission" date="2023-01" db="EMBL/GenBank/DDBJ databases">
        <authorList>
            <person name="Sun Q."/>
            <person name="Evtushenko L."/>
        </authorList>
    </citation>
    <scope>NUCLEOTIDE SEQUENCE</scope>
    <source>
        <strain evidence="4">VKM Ac-1020</strain>
    </source>
</reference>
<sequence>MTPETALADPLGARPAAPAPAVAPPRDRFAGVRRIAVLRAGGLGDLLFAVPAMQALMASYREAEVTLLGAPVARALLPGRDGAPHRVRVLPAIPGVGAAPDVAADVREIERFAAEQREEGWDLAVQLHGGGRFSNPFLLSLGARHTVGTRTDDAAPLERTIDYVYYQHEMLRGLEVAGLAGAAPVALEPRLGTSARERAHAAERCGADRPVAVIHPGATDPRRRWPAERFAAVAAALVGAGARVVLVGDGEDAHLCGRIAAAVDARSDRVRDLSGALDLGALAGVLAHAAVVIGNDSGPRHLAQAVGARTAAVYWFGNVVNAGPLSRGRHRVQLGWTTHCPVCGRDATQIGWTAERCAHDVSFVADVPVAAVRDDALRLLEDAAAERAR</sequence>
<dbReference type="Proteomes" id="UP001142462">
    <property type="component" value="Unassembled WGS sequence"/>
</dbReference>
<feature type="compositionally biased region" description="Low complexity" evidence="3">
    <location>
        <begin position="1"/>
        <end position="16"/>
    </location>
</feature>
<dbReference type="Pfam" id="PF01075">
    <property type="entry name" value="Glyco_transf_9"/>
    <property type="match status" value="1"/>
</dbReference>
<dbReference type="EMBL" id="BSEJ01000001">
    <property type="protein sequence ID" value="GLJ60256.1"/>
    <property type="molecule type" value="Genomic_DNA"/>
</dbReference>
<dbReference type="InterPro" id="IPR002201">
    <property type="entry name" value="Glyco_trans_9"/>
</dbReference>
<dbReference type="CDD" id="cd03789">
    <property type="entry name" value="GT9_LPS_heptosyltransferase"/>
    <property type="match status" value="1"/>
</dbReference>
<reference evidence="4" key="1">
    <citation type="journal article" date="2014" name="Int. J. Syst. Evol. Microbiol.">
        <title>Complete genome sequence of Corynebacterium casei LMG S-19264T (=DSM 44701T), isolated from a smear-ripened cheese.</title>
        <authorList>
            <consortium name="US DOE Joint Genome Institute (JGI-PGF)"/>
            <person name="Walter F."/>
            <person name="Albersmeier A."/>
            <person name="Kalinowski J."/>
            <person name="Ruckert C."/>
        </authorList>
    </citation>
    <scope>NUCLEOTIDE SEQUENCE</scope>
    <source>
        <strain evidence="4">VKM Ac-1020</strain>
    </source>
</reference>
<dbReference type="AlphaFoldDB" id="A0A9W6H0C9"/>
<keyword evidence="5" id="KW-1185">Reference proteome</keyword>
<dbReference type="SUPFAM" id="SSF53756">
    <property type="entry name" value="UDP-Glycosyltransferase/glycogen phosphorylase"/>
    <property type="match status" value="1"/>
</dbReference>
<protein>
    <recommendedName>
        <fullName evidence="6">ADP-heptose:LPS heptosyltransferase</fullName>
    </recommendedName>
</protein>
<evidence type="ECO:0000256" key="1">
    <source>
        <dbReference type="ARBA" id="ARBA00022676"/>
    </source>
</evidence>